<reference evidence="1" key="1">
    <citation type="journal article" date="2014" name="Front. Microbiol.">
        <title>High frequency of phylogenetically diverse reductive dehalogenase-homologous genes in deep subseafloor sedimentary metagenomes.</title>
        <authorList>
            <person name="Kawai M."/>
            <person name="Futagami T."/>
            <person name="Toyoda A."/>
            <person name="Takaki Y."/>
            <person name="Nishi S."/>
            <person name="Hori S."/>
            <person name="Arai W."/>
            <person name="Tsubouchi T."/>
            <person name="Morono Y."/>
            <person name="Uchiyama I."/>
            <person name="Ito T."/>
            <person name="Fujiyama A."/>
            <person name="Inagaki F."/>
            <person name="Takami H."/>
        </authorList>
    </citation>
    <scope>NUCLEOTIDE SEQUENCE</scope>
    <source>
        <strain evidence="1">Expedition CK06-06</strain>
    </source>
</reference>
<evidence type="ECO:0000313" key="1">
    <source>
        <dbReference type="EMBL" id="GAH25719.1"/>
    </source>
</evidence>
<feature type="non-terminal residue" evidence="1">
    <location>
        <position position="1"/>
    </location>
</feature>
<sequence length="38" mass="4619">IKTTRYMKKKHEVPEEVKEKYRVEDEEVAKTTIQRIGK</sequence>
<organism evidence="1">
    <name type="scientific">marine sediment metagenome</name>
    <dbReference type="NCBI Taxonomy" id="412755"/>
    <lineage>
        <taxon>unclassified sequences</taxon>
        <taxon>metagenomes</taxon>
        <taxon>ecological metagenomes</taxon>
    </lineage>
</organism>
<protein>
    <submittedName>
        <fullName evidence="1">Uncharacterized protein</fullName>
    </submittedName>
</protein>
<comment type="caution">
    <text evidence="1">The sequence shown here is derived from an EMBL/GenBank/DDBJ whole genome shotgun (WGS) entry which is preliminary data.</text>
</comment>
<gene>
    <name evidence="1" type="ORF">S03H2_05382</name>
</gene>
<accession>X1F8J7</accession>
<proteinExistence type="predicted"/>
<dbReference type="EMBL" id="BARU01002239">
    <property type="protein sequence ID" value="GAH25719.1"/>
    <property type="molecule type" value="Genomic_DNA"/>
</dbReference>
<dbReference type="AlphaFoldDB" id="X1F8J7"/>
<name>X1F8J7_9ZZZZ</name>